<proteinExistence type="predicted"/>
<sequence>MTASQAHQPDPRRASRLLKVFGDVTKGGRVLATAADARLFLEAVRMNASPAACLEIITARDVAQNALRHSLRVDSSVSFINYHVIPFIAYMSDPGVKLMYNGQLLRQVLLLVVQPPILWGNLFNAYKESQLSGENLHIFAWLCLELASLPGEDYNDIISDITSALQLKPFREAQDHKTRDLLYRIKKVLALRATTSPDDDPETAGGRHDNDFANFREISIFPTSDEFYSGAQPFYRRASEVAAANSSERPRIHLDNQFRLLREDMLGELRDDLKVAIGRKRGKKNSQILGGLLPIGIDTGDEKRGRRCAVLLSCRAMPGTFKSLNLAKRKKFLENNKAFLRHQSFGALCGDDHIIAFAFVFRDVDQLMKSPPVIVLQFTSSDATARALDALQSPANLRFVLVHTPVFAYQPVLECLQEITEMPLEGGLLRLDTNSDDSSCSPPILSASVQACVRQLEDLLAGGGRTQYRPQRRWFGLGSRHFVLDESQNKAVLHALNSAVALIQGPPGKEIFPQLLLASQRPPLSYSMPTTAEEVI</sequence>
<dbReference type="Proteomes" id="UP000781932">
    <property type="component" value="Unassembled WGS sequence"/>
</dbReference>
<dbReference type="EMBL" id="JAATWM020000063">
    <property type="protein sequence ID" value="KAF9869830.1"/>
    <property type="molecule type" value="Genomic_DNA"/>
</dbReference>
<dbReference type="AlphaFoldDB" id="A0A9P6I0W0"/>
<comment type="caution">
    <text evidence="1">The sequence shown here is derived from an EMBL/GenBank/DDBJ whole genome shotgun (WGS) entry which is preliminary data.</text>
</comment>
<reference evidence="1" key="1">
    <citation type="submission" date="2020-03" db="EMBL/GenBank/DDBJ databases">
        <authorList>
            <person name="He L."/>
        </authorList>
    </citation>
    <scope>NUCLEOTIDE SEQUENCE</scope>
    <source>
        <strain evidence="1">CkLH20</strain>
    </source>
</reference>
<dbReference type="GeneID" id="62168416"/>
<organism evidence="1 2">
    <name type="scientific">Colletotrichum karsti</name>
    <dbReference type="NCBI Taxonomy" id="1095194"/>
    <lineage>
        <taxon>Eukaryota</taxon>
        <taxon>Fungi</taxon>
        <taxon>Dikarya</taxon>
        <taxon>Ascomycota</taxon>
        <taxon>Pezizomycotina</taxon>
        <taxon>Sordariomycetes</taxon>
        <taxon>Hypocreomycetidae</taxon>
        <taxon>Glomerellales</taxon>
        <taxon>Glomerellaceae</taxon>
        <taxon>Colletotrichum</taxon>
        <taxon>Colletotrichum boninense species complex</taxon>
    </lineage>
</organism>
<accession>A0A9P6I0W0</accession>
<name>A0A9P6I0W0_9PEZI</name>
<keyword evidence="1" id="KW-0067">ATP-binding</keyword>
<evidence type="ECO:0000313" key="1">
    <source>
        <dbReference type="EMBL" id="KAF9869830.1"/>
    </source>
</evidence>
<keyword evidence="2" id="KW-1185">Reference proteome</keyword>
<keyword evidence="1" id="KW-0347">Helicase</keyword>
<evidence type="ECO:0000313" key="2">
    <source>
        <dbReference type="Proteomes" id="UP000781932"/>
    </source>
</evidence>
<gene>
    <name evidence="1" type="ORF">CkaCkLH20_12629</name>
</gene>
<keyword evidence="1" id="KW-0378">Hydrolase</keyword>
<dbReference type="RefSeq" id="XP_038739291.1">
    <property type="nucleotide sequence ID" value="XM_038895342.1"/>
</dbReference>
<dbReference type="GO" id="GO:0004386">
    <property type="term" value="F:helicase activity"/>
    <property type="evidence" value="ECO:0007669"/>
    <property type="project" value="UniProtKB-KW"/>
</dbReference>
<dbReference type="OrthoDB" id="2423195at2759"/>
<keyword evidence="1" id="KW-0547">Nucleotide-binding</keyword>
<reference evidence="1" key="2">
    <citation type="submission" date="2020-11" db="EMBL/GenBank/DDBJ databases">
        <title>Whole genome sequencing of Colletotrichum sp.</title>
        <authorList>
            <person name="Li H."/>
        </authorList>
    </citation>
    <scope>NUCLEOTIDE SEQUENCE</scope>
    <source>
        <strain evidence="1">CkLH20</strain>
    </source>
</reference>
<protein>
    <submittedName>
        <fullName evidence="1">Helicase required for RNAi-mediated heterochromatin assembly 1</fullName>
    </submittedName>
</protein>